<feature type="non-terminal residue" evidence="1">
    <location>
        <position position="62"/>
    </location>
</feature>
<accession>A0AAV4I083</accession>
<comment type="caution">
    <text evidence="1">The sequence shown here is derived from an EMBL/GenBank/DDBJ whole genome shotgun (WGS) entry which is preliminary data.</text>
</comment>
<protein>
    <submittedName>
        <fullName evidence="1">Transposon Tf2-6 polyprotein</fullName>
    </submittedName>
</protein>
<keyword evidence="2" id="KW-1185">Reference proteome</keyword>
<dbReference type="EMBL" id="BMAT01012978">
    <property type="protein sequence ID" value="GFS03076.1"/>
    <property type="molecule type" value="Genomic_DNA"/>
</dbReference>
<organism evidence="1 2">
    <name type="scientific">Elysia marginata</name>
    <dbReference type="NCBI Taxonomy" id="1093978"/>
    <lineage>
        <taxon>Eukaryota</taxon>
        <taxon>Metazoa</taxon>
        <taxon>Spiralia</taxon>
        <taxon>Lophotrochozoa</taxon>
        <taxon>Mollusca</taxon>
        <taxon>Gastropoda</taxon>
        <taxon>Heterobranchia</taxon>
        <taxon>Euthyneura</taxon>
        <taxon>Panpulmonata</taxon>
        <taxon>Sacoglossa</taxon>
        <taxon>Placobranchoidea</taxon>
        <taxon>Plakobranchidae</taxon>
        <taxon>Elysia</taxon>
    </lineage>
</organism>
<name>A0AAV4I083_9GAST</name>
<proteinExistence type="predicted"/>
<evidence type="ECO:0000313" key="1">
    <source>
        <dbReference type="EMBL" id="GFS03076.1"/>
    </source>
</evidence>
<sequence length="62" mass="7157">MCAARQQRYAVFLSGFDYSIEYRNSNANADSLSRLPLPTNQDNNELKDDTCMYYQDIVESIP</sequence>
<dbReference type="AlphaFoldDB" id="A0AAV4I083"/>
<evidence type="ECO:0000313" key="2">
    <source>
        <dbReference type="Proteomes" id="UP000762676"/>
    </source>
</evidence>
<dbReference type="Proteomes" id="UP000762676">
    <property type="component" value="Unassembled WGS sequence"/>
</dbReference>
<gene>
    <name evidence="1" type="ORF">ElyMa_006460800</name>
</gene>
<reference evidence="1 2" key="1">
    <citation type="journal article" date="2021" name="Elife">
        <title>Chloroplast acquisition without the gene transfer in kleptoplastic sea slugs, Plakobranchus ocellatus.</title>
        <authorList>
            <person name="Maeda T."/>
            <person name="Takahashi S."/>
            <person name="Yoshida T."/>
            <person name="Shimamura S."/>
            <person name="Takaki Y."/>
            <person name="Nagai Y."/>
            <person name="Toyoda A."/>
            <person name="Suzuki Y."/>
            <person name="Arimoto A."/>
            <person name="Ishii H."/>
            <person name="Satoh N."/>
            <person name="Nishiyama T."/>
            <person name="Hasebe M."/>
            <person name="Maruyama T."/>
            <person name="Minagawa J."/>
            <person name="Obokata J."/>
            <person name="Shigenobu S."/>
        </authorList>
    </citation>
    <scope>NUCLEOTIDE SEQUENCE [LARGE SCALE GENOMIC DNA]</scope>
</reference>